<dbReference type="InterPro" id="IPR017870">
    <property type="entry name" value="FeS_cluster_insertion_CS"/>
</dbReference>
<dbReference type="GO" id="GO:0016226">
    <property type="term" value="P:iron-sulfur cluster assembly"/>
    <property type="evidence" value="ECO:0007669"/>
    <property type="project" value="InterPro"/>
</dbReference>
<evidence type="ECO:0000313" key="2">
    <source>
        <dbReference type="EMBL" id="CAL4042718.1"/>
    </source>
</evidence>
<dbReference type="PANTHER" id="PTHR43011:SF1">
    <property type="entry name" value="IRON-SULFUR CLUSTER ASSEMBLY 2 HOMOLOG, MITOCHONDRIAL"/>
    <property type="match status" value="1"/>
</dbReference>
<name>A0AAT9IH11_9GAMM</name>
<organism evidence="2">
    <name type="scientific">Buchnera aphidicola</name>
    <name type="common">Anoecia corni</name>
    <dbReference type="NCBI Taxonomy" id="2994477"/>
    <lineage>
        <taxon>Bacteria</taxon>
        <taxon>Pseudomonadati</taxon>
        <taxon>Pseudomonadota</taxon>
        <taxon>Gammaproteobacteria</taxon>
        <taxon>Enterobacterales</taxon>
        <taxon>Erwiniaceae</taxon>
        <taxon>Buchnera</taxon>
    </lineage>
</organism>
<sequence length="111" mass="12464">MKNKNNYHINITQSAIKKTKKILLNKNLNLRIYITGGGCNGFKYNFKIDKKIHKHDTIVKNSGISFVIDPISIQYINGGTIDYLENFTGSIFSIKNPNAKKTCSCGESFSS</sequence>
<reference evidence="2" key="1">
    <citation type="submission" date="2024-06" db="EMBL/GenBank/DDBJ databases">
        <authorList>
            <person name="Manzano-Marin A."/>
            <person name="Manzano-Marin A."/>
            <person name="Alejandro Manzano Marin A."/>
        </authorList>
    </citation>
    <scope>NUCLEOTIDE SEQUENCE</scope>
    <source>
        <strain evidence="2">Ancorni-2928</strain>
    </source>
</reference>
<gene>
    <name evidence="2" type="primary">erpA</name>
    <name evidence="2" type="ORF">BUANCORI2928_170</name>
</gene>
<dbReference type="PROSITE" id="PS01152">
    <property type="entry name" value="HESB"/>
    <property type="match status" value="1"/>
</dbReference>
<dbReference type="GO" id="GO:0005506">
    <property type="term" value="F:iron ion binding"/>
    <property type="evidence" value="ECO:0007669"/>
    <property type="project" value="TreeGrafter"/>
</dbReference>
<dbReference type="Gene3D" id="2.60.300.12">
    <property type="entry name" value="HesB-like domain"/>
    <property type="match status" value="1"/>
</dbReference>
<dbReference type="GO" id="GO:0051537">
    <property type="term" value="F:2 iron, 2 sulfur cluster binding"/>
    <property type="evidence" value="ECO:0007669"/>
    <property type="project" value="TreeGrafter"/>
</dbReference>
<dbReference type="PANTHER" id="PTHR43011">
    <property type="entry name" value="IRON-SULFUR CLUSTER ASSEMBLY 2 HOMOLOG, MITOCHONDRIAL"/>
    <property type="match status" value="1"/>
</dbReference>
<feature type="domain" description="Core" evidence="1">
    <location>
        <begin position="8"/>
        <end position="107"/>
    </location>
</feature>
<dbReference type="InterPro" id="IPR035903">
    <property type="entry name" value="HesB-like_dom_sf"/>
</dbReference>
<dbReference type="InterPro" id="IPR000361">
    <property type="entry name" value="ATAP_core_dom"/>
</dbReference>
<proteinExistence type="predicted"/>
<dbReference type="EMBL" id="OZ060371">
    <property type="protein sequence ID" value="CAL4042718.1"/>
    <property type="molecule type" value="Genomic_DNA"/>
</dbReference>
<dbReference type="SUPFAM" id="SSF89360">
    <property type="entry name" value="HesB-like domain"/>
    <property type="match status" value="1"/>
</dbReference>
<dbReference type="InterPro" id="IPR016092">
    <property type="entry name" value="ATAP"/>
</dbReference>
<dbReference type="RefSeq" id="WP_367681140.1">
    <property type="nucleotide sequence ID" value="NZ_OZ060371.1"/>
</dbReference>
<accession>A0AAT9IH11</accession>
<protein>
    <submittedName>
        <fullName evidence="2">Iron-sulfur cluster insertion protein ErpA</fullName>
    </submittedName>
</protein>
<evidence type="ECO:0000259" key="1">
    <source>
        <dbReference type="Pfam" id="PF01521"/>
    </source>
</evidence>
<dbReference type="AlphaFoldDB" id="A0AAT9IH11"/>
<dbReference type="NCBIfam" id="NF010147">
    <property type="entry name" value="PRK13623.1"/>
    <property type="match status" value="1"/>
</dbReference>
<dbReference type="Pfam" id="PF01521">
    <property type="entry name" value="Fe-S_biosyn"/>
    <property type="match status" value="1"/>
</dbReference>
<dbReference type="NCBIfam" id="TIGR00049">
    <property type="entry name" value="iron-sulfur cluster assembly accessory protein"/>
    <property type="match status" value="1"/>
</dbReference>
<dbReference type="GO" id="GO:0051539">
    <property type="term" value="F:4 iron, 4 sulfur cluster binding"/>
    <property type="evidence" value="ECO:0007669"/>
    <property type="project" value="TreeGrafter"/>
</dbReference>